<name>A0A7X2MCH5_9FIRM</name>
<evidence type="ECO:0000256" key="4">
    <source>
        <dbReference type="ARBA" id="ARBA00022525"/>
    </source>
</evidence>
<keyword evidence="4" id="KW-0964">Secreted</keyword>
<evidence type="ECO:0000256" key="7">
    <source>
        <dbReference type="ARBA" id="ARBA00023237"/>
    </source>
</evidence>
<sequence length="47" mass="5295">MQTILAHFIQSCKISFDSHIIPKNEILNSTTTFGGGIYSRTVKVYSF</sequence>
<evidence type="ECO:0000256" key="2">
    <source>
        <dbReference type="ARBA" id="ARBA00004442"/>
    </source>
</evidence>
<dbReference type="AlphaFoldDB" id="A0A7X2MCH5"/>
<keyword evidence="7" id="KW-0998">Cell outer membrane</keyword>
<evidence type="ECO:0000256" key="1">
    <source>
        <dbReference type="ARBA" id="ARBA00004196"/>
    </source>
</evidence>
<dbReference type="GO" id="GO:0005576">
    <property type="term" value="C:extracellular region"/>
    <property type="evidence" value="ECO:0007669"/>
    <property type="project" value="UniProtKB-SubCell"/>
</dbReference>
<evidence type="ECO:0000256" key="3">
    <source>
        <dbReference type="ARBA" id="ARBA00004613"/>
    </source>
</evidence>
<dbReference type="NCBIfam" id="TIGR01376">
    <property type="entry name" value="POMP_repeat"/>
    <property type="match status" value="1"/>
</dbReference>
<keyword evidence="6" id="KW-0472">Membrane</keyword>
<dbReference type="InterPro" id="IPR003368">
    <property type="entry name" value="POMP_repeat"/>
</dbReference>
<organism evidence="8 9">
    <name type="scientific">Agathobacter rectalis</name>
    <dbReference type="NCBI Taxonomy" id="39491"/>
    <lineage>
        <taxon>Bacteria</taxon>
        <taxon>Bacillati</taxon>
        <taxon>Bacillota</taxon>
        <taxon>Clostridia</taxon>
        <taxon>Lachnospirales</taxon>
        <taxon>Lachnospiraceae</taxon>
        <taxon>Agathobacter</taxon>
    </lineage>
</organism>
<dbReference type="EMBL" id="WKQV01000029">
    <property type="protein sequence ID" value="MSD27979.1"/>
    <property type="molecule type" value="Genomic_DNA"/>
</dbReference>
<dbReference type="Proteomes" id="UP000465607">
    <property type="component" value="Unassembled WGS sequence"/>
</dbReference>
<comment type="caution">
    <text evidence="8">The sequence shown here is derived from an EMBL/GenBank/DDBJ whole genome shotgun (WGS) entry which is preliminary data.</text>
</comment>
<evidence type="ECO:0000313" key="8">
    <source>
        <dbReference type="EMBL" id="MSD27979.1"/>
    </source>
</evidence>
<keyword evidence="5" id="KW-0732">Signal</keyword>
<gene>
    <name evidence="8" type="ORF">GKE44_12710</name>
</gene>
<evidence type="ECO:0000256" key="6">
    <source>
        <dbReference type="ARBA" id="ARBA00023136"/>
    </source>
</evidence>
<proteinExistence type="predicted"/>
<comment type="subcellular location">
    <subcellularLocation>
        <location evidence="1">Cell envelope</location>
    </subcellularLocation>
    <subcellularLocation>
        <location evidence="2">Cell outer membrane</location>
    </subcellularLocation>
    <subcellularLocation>
        <location evidence="3">Secreted</location>
    </subcellularLocation>
</comment>
<protein>
    <submittedName>
        <fullName evidence="8">Uncharacterized protein</fullName>
    </submittedName>
</protein>
<dbReference type="GO" id="GO:0009279">
    <property type="term" value="C:cell outer membrane"/>
    <property type="evidence" value="ECO:0007669"/>
    <property type="project" value="UniProtKB-SubCell"/>
</dbReference>
<feature type="non-terminal residue" evidence="8">
    <location>
        <position position="47"/>
    </location>
</feature>
<reference evidence="8 9" key="1">
    <citation type="journal article" date="2019" name="Nat. Med.">
        <title>A library of human gut bacterial isolates paired with longitudinal multiomics data enables mechanistic microbiome research.</title>
        <authorList>
            <person name="Poyet M."/>
            <person name="Groussin M."/>
            <person name="Gibbons S.M."/>
            <person name="Avila-Pacheco J."/>
            <person name="Jiang X."/>
            <person name="Kearney S.M."/>
            <person name="Perrotta A.R."/>
            <person name="Berdy B."/>
            <person name="Zhao S."/>
            <person name="Lieberman T.D."/>
            <person name="Swanson P.K."/>
            <person name="Smith M."/>
            <person name="Roesemann S."/>
            <person name="Alexander J.E."/>
            <person name="Rich S.A."/>
            <person name="Livny J."/>
            <person name="Vlamakis H."/>
            <person name="Clish C."/>
            <person name="Bullock K."/>
            <person name="Deik A."/>
            <person name="Scott J."/>
            <person name="Pierce K.A."/>
            <person name="Xavier R.J."/>
            <person name="Alm E.J."/>
        </authorList>
    </citation>
    <scope>NUCLEOTIDE SEQUENCE [LARGE SCALE GENOMIC DNA]</scope>
    <source>
        <strain evidence="8 9">BIOML-A5</strain>
    </source>
</reference>
<accession>A0A7X2MCH5</accession>
<evidence type="ECO:0000313" key="9">
    <source>
        <dbReference type="Proteomes" id="UP000465607"/>
    </source>
</evidence>
<evidence type="ECO:0000256" key="5">
    <source>
        <dbReference type="ARBA" id="ARBA00022729"/>
    </source>
</evidence>